<dbReference type="OrthoDB" id="5385189at2759"/>
<evidence type="ECO:0000313" key="2">
    <source>
        <dbReference type="Proteomes" id="UP000800038"/>
    </source>
</evidence>
<name>A0A6A5T1Z1_9PLEO</name>
<accession>A0A6A5T1Z1</accession>
<sequence>MASKIPDSWLWLGLGVFTFIAIKQVSAGLHHIRTLTTIHNPQPRRTIPDTAPTHQEDAIKTSSLLTLATSHNTDIRASATKILCNRFIASPSAKILLLRDLKSKDEEVAHRAELAMRLLGDMGLWRDSSLPPRGAWRLMERQAVYEQGVSPERDLRRRRREAIVIHDGEGAVGSEDVYMRNQAGRMGSEEGGLVANMRAAEDLSPDSDTELQDLDMELLVSF</sequence>
<protein>
    <submittedName>
        <fullName evidence="1">Uncharacterized protein</fullName>
    </submittedName>
</protein>
<proteinExistence type="predicted"/>
<organism evidence="1 2">
    <name type="scientific">Clathrospora elynae</name>
    <dbReference type="NCBI Taxonomy" id="706981"/>
    <lineage>
        <taxon>Eukaryota</taxon>
        <taxon>Fungi</taxon>
        <taxon>Dikarya</taxon>
        <taxon>Ascomycota</taxon>
        <taxon>Pezizomycotina</taxon>
        <taxon>Dothideomycetes</taxon>
        <taxon>Pleosporomycetidae</taxon>
        <taxon>Pleosporales</taxon>
        <taxon>Diademaceae</taxon>
        <taxon>Clathrospora</taxon>
    </lineage>
</organism>
<dbReference type="Proteomes" id="UP000800038">
    <property type="component" value="Unassembled WGS sequence"/>
</dbReference>
<keyword evidence="2" id="KW-1185">Reference proteome</keyword>
<gene>
    <name evidence="1" type="ORF">EJ02DRAFT_367504</name>
</gene>
<dbReference type="EMBL" id="ML976004">
    <property type="protein sequence ID" value="KAF1946248.1"/>
    <property type="molecule type" value="Genomic_DNA"/>
</dbReference>
<dbReference type="AlphaFoldDB" id="A0A6A5T1Z1"/>
<reference evidence="1" key="1">
    <citation type="journal article" date="2020" name="Stud. Mycol.">
        <title>101 Dothideomycetes genomes: a test case for predicting lifestyles and emergence of pathogens.</title>
        <authorList>
            <person name="Haridas S."/>
            <person name="Albert R."/>
            <person name="Binder M."/>
            <person name="Bloem J."/>
            <person name="Labutti K."/>
            <person name="Salamov A."/>
            <person name="Andreopoulos B."/>
            <person name="Baker S."/>
            <person name="Barry K."/>
            <person name="Bills G."/>
            <person name="Bluhm B."/>
            <person name="Cannon C."/>
            <person name="Castanera R."/>
            <person name="Culley D."/>
            <person name="Daum C."/>
            <person name="Ezra D."/>
            <person name="Gonzalez J."/>
            <person name="Henrissat B."/>
            <person name="Kuo A."/>
            <person name="Liang C."/>
            <person name="Lipzen A."/>
            <person name="Lutzoni F."/>
            <person name="Magnuson J."/>
            <person name="Mondo S."/>
            <person name="Nolan M."/>
            <person name="Ohm R."/>
            <person name="Pangilinan J."/>
            <person name="Park H.-J."/>
            <person name="Ramirez L."/>
            <person name="Alfaro M."/>
            <person name="Sun H."/>
            <person name="Tritt A."/>
            <person name="Yoshinaga Y."/>
            <person name="Zwiers L.-H."/>
            <person name="Turgeon B."/>
            <person name="Goodwin S."/>
            <person name="Spatafora J."/>
            <person name="Crous P."/>
            <person name="Grigoriev I."/>
        </authorList>
    </citation>
    <scope>NUCLEOTIDE SEQUENCE</scope>
    <source>
        <strain evidence="1">CBS 161.51</strain>
    </source>
</reference>
<evidence type="ECO:0000313" key="1">
    <source>
        <dbReference type="EMBL" id="KAF1946248.1"/>
    </source>
</evidence>